<dbReference type="PANTHER" id="PTHR21432">
    <property type="entry name" value="ACETYL-COA HYDROLASE-RELATED"/>
    <property type="match status" value="1"/>
</dbReference>
<dbReference type="Gene3D" id="3.40.1080.10">
    <property type="entry name" value="Glutaconate Coenzyme A-transferase"/>
    <property type="match status" value="1"/>
</dbReference>
<reference evidence="5" key="1">
    <citation type="submission" date="2016-10" db="EMBL/GenBank/DDBJ databases">
        <authorList>
            <person name="Varghese N."/>
            <person name="Submissions S."/>
        </authorList>
    </citation>
    <scope>NUCLEOTIDE SEQUENCE [LARGE SCALE GENOMIC DNA]</scope>
    <source>
        <strain evidence="5">DSM 9990</strain>
    </source>
</reference>
<dbReference type="PROSITE" id="PS51186">
    <property type="entry name" value="GNAT"/>
    <property type="match status" value="1"/>
</dbReference>
<dbReference type="SUPFAM" id="SSF100950">
    <property type="entry name" value="NagB/RpiA/CoA transferase-like"/>
    <property type="match status" value="2"/>
</dbReference>
<keyword evidence="2" id="KW-0808">Transferase</keyword>
<dbReference type="GO" id="GO:0008775">
    <property type="term" value="F:acetate CoA-transferase activity"/>
    <property type="evidence" value="ECO:0007669"/>
    <property type="project" value="InterPro"/>
</dbReference>
<dbReference type="InterPro" id="IPR000182">
    <property type="entry name" value="GNAT_dom"/>
</dbReference>
<dbReference type="GO" id="GO:0016787">
    <property type="term" value="F:hydrolase activity"/>
    <property type="evidence" value="ECO:0007669"/>
    <property type="project" value="UniProtKB-KW"/>
</dbReference>
<dbReference type="InterPro" id="IPR046433">
    <property type="entry name" value="ActCoA_hydro"/>
</dbReference>
<evidence type="ECO:0000259" key="3">
    <source>
        <dbReference type="PROSITE" id="PS51186"/>
    </source>
</evidence>
<dbReference type="InterPro" id="IPR003702">
    <property type="entry name" value="ActCoA_hydro_N"/>
</dbReference>
<keyword evidence="4" id="KW-0378">Hydrolase</keyword>
<sequence>MVAKPALSLIDWRGSYQQKKMPAEKALRAIKRGQRVFIGSGCGEPQYLVEKLVEQMSYLADIEILHILSLGRTRYTDACFQEKCRLKSFFVAASSREAVAEGRADYTPINLSDVPTLFRNNILPVDVALIQVSPPDEHGFCSYGVAVDIVKPATECARYVIAQVNASMPRTLGDSFIHVNNIDAIVEHDEPILEMPPPVVNEIARMIGHHVAELVEDEATLRVGVGSLSSACLYALEGKKDLGVHTDMLTDPYLYLIEKGVITNEKKTLHPGKIIASFCAGTEKLYRFVHNNPLVEFHPVDYTNNYRIIAQNRKMTTIHSALEVDLSGQVCADSVGYEIYSGVGGAVDFLRGARHSEGGRSIVVLPSTTIDGSKSRIVPTLTEGSGVVTTRAGVEYVVTEYGTAYLMGKSLRERTLELINIAHPDFREELLQEAYRLNYLRREIYPVGISFYPENLEVKQLFDGDLELTFRPVRPSDETIVRNFLASLPREEPYVRFLSLMKVYPKYNVQEILHIDYRSKMVLLGIDGLPGHERVVAMGGYVLDEELMTAEVDFAVHPDYGRRGVGTFLLQRLAEIGRNAGIKTFVAYVTKGQEKVFGVFEALGYLVRITLADDVYEIRLFLDTPTDLCLVDLPSDGR</sequence>
<dbReference type="Proteomes" id="UP000199611">
    <property type="component" value="Unassembled WGS sequence"/>
</dbReference>
<dbReference type="InterPro" id="IPR026888">
    <property type="entry name" value="AcetylCoA_hyd_C"/>
</dbReference>
<protein>
    <submittedName>
        <fullName evidence="4">Acyl-CoA hydrolase</fullName>
    </submittedName>
</protein>
<feature type="domain" description="N-acetyltransferase" evidence="3">
    <location>
        <begin position="468"/>
        <end position="623"/>
    </location>
</feature>
<evidence type="ECO:0000313" key="4">
    <source>
        <dbReference type="EMBL" id="SFM64883.1"/>
    </source>
</evidence>
<dbReference type="AlphaFoldDB" id="A0A1I4SKT5"/>
<dbReference type="GO" id="GO:0016747">
    <property type="term" value="F:acyltransferase activity, transferring groups other than amino-acyl groups"/>
    <property type="evidence" value="ECO:0007669"/>
    <property type="project" value="InterPro"/>
</dbReference>
<gene>
    <name evidence="4" type="ORF">SAMN05660836_01011</name>
</gene>
<name>A0A1I4SKT5_9BACT</name>
<evidence type="ECO:0000256" key="2">
    <source>
        <dbReference type="ARBA" id="ARBA00022679"/>
    </source>
</evidence>
<dbReference type="SUPFAM" id="SSF55729">
    <property type="entry name" value="Acyl-CoA N-acyltransferases (Nat)"/>
    <property type="match status" value="1"/>
</dbReference>
<dbReference type="InterPro" id="IPR037171">
    <property type="entry name" value="NagB/RpiA_transferase-like"/>
</dbReference>
<dbReference type="Gene3D" id="3.40.630.30">
    <property type="match status" value="1"/>
</dbReference>
<dbReference type="Gene3D" id="3.30.750.70">
    <property type="entry name" value="4-hydroxybutyrate coenzyme like domains"/>
    <property type="match status" value="1"/>
</dbReference>
<evidence type="ECO:0000256" key="1">
    <source>
        <dbReference type="ARBA" id="ARBA00009632"/>
    </source>
</evidence>
<dbReference type="RefSeq" id="WP_093393953.1">
    <property type="nucleotide sequence ID" value="NZ_FOUU01000002.1"/>
</dbReference>
<dbReference type="Pfam" id="PF02550">
    <property type="entry name" value="AcetylCoA_hydro"/>
    <property type="match status" value="1"/>
</dbReference>
<dbReference type="GO" id="GO:0006083">
    <property type="term" value="P:acetate metabolic process"/>
    <property type="evidence" value="ECO:0007669"/>
    <property type="project" value="InterPro"/>
</dbReference>
<accession>A0A1I4SKT5</accession>
<dbReference type="PANTHER" id="PTHR21432:SF20">
    <property type="entry name" value="ACETYL-COA HYDROLASE"/>
    <property type="match status" value="1"/>
</dbReference>
<dbReference type="Pfam" id="PF00583">
    <property type="entry name" value="Acetyltransf_1"/>
    <property type="match status" value="1"/>
</dbReference>
<comment type="similarity">
    <text evidence="1">Belongs to the acetyl-CoA hydrolase/transferase family.</text>
</comment>
<evidence type="ECO:0000313" key="5">
    <source>
        <dbReference type="Proteomes" id="UP000199611"/>
    </source>
</evidence>
<dbReference type="OrthoDB" id="9801795at2"/>
<proteinExistence type="inferred from homology"/>
<dbReference type="CDD" id="cd04301">
    <property type="entry name" value="NAT_SF"/>
    <property type="match status" value="1"/>
</dbReference>
<dbReference type="Gene3D" id="3.40.1080.20">
    <property type="entry name" value="Acetyl-CoA hydrolase/transferase C-terminal domain"/>
    <property type="match status" value="1"/>
</dbReference>
<dbReference type="Pfam" id="PF13336">
    <property type="entry name" value="AcetylCoA_hyd_C"/>
    <property type="match status" value="1"/>
</dbReference>
<dbReference type="EMBL" id="FOUU01000002">
    <property type="protein sequence ID" value="SFM64883.1"/>
    <property type="molecule type" value="Genomic_DNA"/>
</dbReference>
<dbReference type="STRING" id="39841.SAMN05660836_01011"/>
<keyword evidence="5" id="KW-1185">Reference proteome</keyword>
<dbReference type="InterPro" id="IPR016181">
    <property type="entry name" value="Acyl_CoA_acyltransferase"/>
</dbReference>
<dbReference type="InterPro" id="IPR038460">
    <property type="entry name" value="AcetylCoA_hyd_C_sf"/>
</dbReference>
<organism evidence="4 5">
    <name type="scientific">Thermodesulforhabdus norvegica</name>
    <dbReference type="NCBI Taxonomy" id="39841"/>
    <lineage>
        <taxon>Bacteria</taxon>
        <taxon>Pseudomonadati</taxon>
        <taxon>Thermodesulfobacteriota</taxon>
        <taxon>Syntrophobacteria</taxon>
        <taxon>Syntrophobacterales</taxon>
        <taxon>Thermodesulforhabdaceae</taxon>
        <taxon>Thermodesulforhabdus</taxon>
    </lineage>
</organism>